<keyword evidence="3" id="KW-0658">Purine biosynthesis</keyword>
<evidence type="ECO:0000313" key="10">
    <source>
        <dbReference type="Proteomes" id="UP001564760"/>
    </source>
</evidence>
<dbReference type="InterPro" id="IPR013815">
    <property type="entry name" value="ATP_grasp_subdomain_1"/>
</dbReference>
<dbReference type="GO" id="GO:0016740">
    <property type="term" value="F:transferase activity"/>
    <property type="evidence" value="ECO:0007669"/>
    <property type="project" value="UniProtKB-KW"/>
</dbReference>
<dbReference type="Pfam" id="PF02222">
    <property type="entry name" value="ATP-grasp"/>
    <property type="match status" value="1"/>
</dbReference>
<comment type="pathway">
    <text evidence="5">Purine metabolism.</text>
</comment>
<dbReference type="InterPro" id="IPR011761">
    <property type="entry name" value="ATP-grasp"/>
</dbReference>
<dbReference type="Proteomes" id="UP001564760">
    <property type="component" value="Unassembled WGS sequence"/>
</dbReference>
<keyword evidence="2 6" id="KW-0547">Nucleotide-binding</keyword>
<comment type="caution">
    <text evidence="9">The sequence shown here is derived from an EMBL/GenBank/DDBJ whole genome shotgun (WGS) entry which is preliminary data.</text>
</comment>
<feature type="domain" description="ATP-grasp" evidence="8">
    <location>
        <begin position="151"/>
        <end position="345"/>
    </location>
</feature>
<dbReference type="NCBIfam" id="NF006766">
    <property type="entry name" value="PRK09288.1"/>
    <property type="match status" value="1"/>
</dbReference>
<keyword evidence="9" id="KW-0808">Transferase</keyword>
<dbReference type="PROSITE" id="PS50975">
    <property type="entry name" value="ATP_GRASP"/>
    <property type="match status" value="1"/>
</dbReference>
<dbReference type="PANTHER" id="PTHR43055">
    <property type="entry name" value="FORMATE-DEPENDENT PHOSPHORIBOSYLGLYCINAMIDE FORMYLTRANSFERASE"/>
    <property type="match status" value="1"/>
</dbReference>
<dbReference type="Pfam" id="PF22660">
    <property type="entry name" value="RS_preATP-grasp-like"/>
    <property type="match status" value="1"/>
</dbReference>
<keyword evidence="10" id="KW-1185">Reference proteome</keyword>
<accession>A0ABV4CAI9</accession>
<dbReference type="InterPro" id="IPR016185">
    <property type="entry name" value="PreATP-grasp_dom_sf"/>
</dbReference>
<proteinExistence type="predicted"/>
<dbReference type="EC" id="2.1.2.-" evidence="9"/>
<dbReference type="PANTHER" id="PTHR43055:SF1">
    <property type="entry name" value="FORMATE-DEPENDENT PHOSPHORIBOSYLGLYCINAMIDE FORMYLTRANSFERASE"/>
    <property type="match status" value="1"/>
</dbReference>
<protein>
    <submittedName>
        <fullName evidence="9">Formate-dependent phosphoribosylglycinamide formyltransferase</fullName>
        <ecNumber evidence="9">2.1.2.-</ecNumber>
    </submittedName>
</protein>
<dbReference type="SUPFAM" id="SSF56059">
    <property type="entry name" value="Glutathione synthetase ATP-binding domain-like"/>
    <property type="match status" value="1"/>
</dbReference>
<evidence type="ECO:0000256" key="7">
    <source>
        <dbReference type="SAM" id="MobiDB-lite"/>
    </source>
</evidence>
<evidence type="ECO:0000256" key="4">
    <source>
        <dbReference type="ARBA" id="ARBA00022840"/>
    </source>
</evidence>
<name>A0ABV4CAI9_9MYCO</name>
<dbReference type="EMBL" id="JBGEDP010000001">
    <property type="protein sequence ID" value="MEY8018300.1"/>
    <property type="molecule type" value="Genomic_DNA"/>
</dbReference>
<evidence type="ECO:0000256" key="1">
    <source>
        <dbReference type="ARBA" id="ARBA00022598"/>
    </source>
</evidence>
<feature type="compositionally biased region" description="Acidic residues" evidence="7">
    <location>
        <begin position="1"/>
        <end position="15"/>
    </location>
</feature>
<evidence type="ECO:0000256" key="2">
    <source>
        <dbReference type="ARBA" id="ARBA00022741"/>
    </source>
</evidence>
<reference evidence="9 10" key="1">
    <citation type="submission" date="2024-08" db="EMBL/GenBank/DDBJ databases">
        <title>Mycobacterium servetensis sp. nov., a novel rapid-growing mycobacterial species recovered from a human patient in Zaragoza, Spain.</title>
        <authorList>
            <person name="Tristancho-Baro A.I."/>
            <person name="Buenestado-Serrano S."/>
            <person name="Garcia De Viedma D."/>
            <person name="Milagro-Beamonte A."/>
            <person name="Burillo N."/>
            <person name="Sanz S."/>
            <person name="Lopez-Calleja A.I."/>
            <person name="Penas-Utrilla D."/>
            <person name="Guardingo M."/>
            <person name="Garcia M.J."/>
            <person name="Vinuelas-Bayon J."/>
        </authorList>
    </citation>
    <scope>NUCLEOTIDE SEQUENCE [LARGE SCALE GENOMIC DNA]</scope>
    <source>
        <strain evidence="10">HUMS_12744610</strain>
    </source>
</reference>
<dbReference type="Gene3D" id="3.30.470.20">
    <property type="entry name" value="ATP-grasp fold, B domain"/>
    <property type="match status" value="1"/>
</dbReference>
<dbReference type="Gene3D" id="3.30.1490.20">
    <property type="entry name" value="ATP-grasp fold, A domain"/>
    <property type="match status" value="1"/>
</dbReference>
<evidence type="ECO:0000313" key="9">
    <source>
        <dbReference type="EMBL" id="MEY8018300.1"/>
    </source>
</evidence>
<organism evidence="9 10">
    <name type="scientific">Mycobacterium servetii</name>
    <dbReference type="NCBI Taxonomy" id="3237418"/>
    <lineage>
        <taxon>Bacteria</taxon>
        <taxon>Bacillati</taxon>
        <taxon>Actinomycetota</taxon>
        <taxon>Actinomycetes</taxon>
        <taxon>Mycobacteriales</taxon>
        <taxon>Mycobacteriaceae</taxon>
        <taxon>Mycobacterium</taxon>
    </lineage>
</organism>
<dbReference type="RefSeq" id="WP_369740923.1">
    <property type="nucleotide sequence ID" value="NZ_JBGEDP010000001.1"/>
</dbReference>
<evidence type="ECO:0000256" key="5">
    <source>
        <dbReference type="ARBA" id="ARBA00025704"/>
    </source>
</evidence>
<dbReference type="Gene3D" id="3.40.50.20">
    <property type="match status" value="1"/>
</dbReference>
<evidence type="ECO:0000256" key="3">
    <source>
        <dbReference type="ARBA" id="ARBA00022755"/>
    </source>
</evidence>
<gene>
    <name evidence="9" type="primary">purT</name>
    <name evidence="9" type="ORF">AB8998_26715</name>
</gene>
<dbReference type="InterPro" id="IPR003135">
    <property type="entry name" value="ATP-grasp_carboxylate-amine"/>
</dbReference>
<keyword evidence="4 6" id="KW-0067">ATP-binding</keyword>
<keyword evidence="1" id="KW-0436">Ligase</keyword>
<dbReference type="InterPro" id="IPR054350">
    <property type="entry name" value="PurT/PurK_preATP-grasp"/>
</dbReference>
<evidence type="ECO:0000256" key="6">
    <source>
        <dbReference type="PROSITE-ProRule" id="PRU00409"/>
    </source>
</evidence>
<feature type="region of interest" description="Disordered" evidence="7">
    <location>
        <begin position="1"/>
        <end position="45"/>
    </location>
</feature>
<evidence type="ECO:0000259" key="8">
    <source>
        <dbReference type="PROSITE" id="PS50975"/>
    </source>
</evidence>
<sequence length="427" mass="43985">MTDGVTDEGQQEPDDPDGRTTAIELTPPVGGTDPGAPARGTAEPDRPHVLLLGSGELAQELTLALRRLGAEVSVADADADGPAHAVADRSLAVALDDAAALSEAVGQLRPDFVATASGSVTGLALESLQGTELVPGARAVRLAGDPERLRRLAADELGLPTAPFWFVGSVGELEAVAAHAGLPLLVKPVAGAPGRGQSVVTGRHDLETVWQGIVGKPAGEGHYRVLAETLVDVDCFVTLLAVSSRGPRGERIEFCSPIGHSRAEADVLECWQPQQLTPAALDAARSIAARIVKALGGCGVFGVELMIHGDEVYFADVTICPRESAWVTVRSQRLSAFELQARAILGLPVDTIMTSPGAARAMSRGAGLPGAGALTHALGVPESDARLFGPGPRAGSWVALATAPDVAAARERAREVAARAHVPDSGR</sequence>
<dbReference type="SUPFAM" id="SSF52440">
    <property type="entry name" value="PreATP-grasp domain"/>
    <property type="match status" value="1"/>
</dbReference>